<dbReference type="EMBL" id="LHPF02000011">
    <property type="protein sequence ID" value="PSC72336.1"/>
    <property type="molecule type" value="Genomic_DNA"/>
</dbReference>
<dbReference type="GO" id="GO:0031624">
    <property type="term" value="F:ubiquitin conjugating enzyme binding"/>
    <property type="evidence" value="ECO:0007669"/>
    <property type="project" value="TreeGrafter"/>
</dbReference>
<dbReference type="OrthoDB" id="286637at2759"/>
<dbReference type="Gene3D" id="1.10.238.10">
    <property type="entry name" value="EF-hand"/>
    <property type="match status" value="1"/>
</dbReference>
<dbReference type="InterPro" id="IPR005176">
    <property type="entry name" value="PONY_dom"/>
</dbReference>
<comment type="function">
    <text evidence="2">Neddylation of cullins play an essential role in the regulation of SCF-type complexes activity.</text>
</comment>
<dbReference type="PANTHER" id="PTHR12281">
    <property type="entry name" value="RP42 RELATED"/>
    <property type="match status" value="1"/>
</dbReference>
<reference evidence="4 5" key="1">
    <citation type="journal article" date="2018" name="Plant J.">
        <title>Genome sequences of Chlorella sorokiniana UTEX 1602 and Micractinium conductrix SAG 241.80: implications to maltose excretion by a green alga.</title>
        <authorList>
            <person name="Arriola M.B."/>
            <person name="Velmurugan N."/>
            <person name="Zhang Y."/>
            <person name="Plunkett M.H."/>
            <person name="Hondzo H."/>
            <person name="Barney B.M."/>
        </authorList>
    </citation>
    <scope>NUCLEOTIDE SEQUENCE [LARGE SCALE GENOMIC DNA]</scope>
    <source>
        <strain evidence="4 5">SAG 241.80</strain>
    </source>
</reference>
<dbReference type="Gene3D" id="1.10.8.10">
    <property type="entry name" value="DNA helicase RuvA subunit, C-terminal domain"/>
    <property type="match status" value="1"/>
</dbReference>
<name>A0A2P6VE19_9CHLO</name>
<proteinExistence type="predicted"/>
<dbReference type="GO" id="GO:0032182">
    <property type="term" value="F:ubiquitin-like protein binding"/>
    <property type="evidence" value="ECO:0007669"/>
    <property type="project" value="TreeGrafter"/>
</dbReference>
<dbReference type="Proteomes" id="UP000239649">
    <property type="component" value="Unassembled WGS sequence"/>
</dbReference>
<dbReference type="GO" id="GO:0045116">
    <property type="term" value="P:protein neddylation"/>
    <property type="evidence" value="ECO:0007669"/>
    <property type="project" value="TreeGrafter"/>
</dbReference>
<dbReference type="FunFam" id="1.10.238.200:FF:000003">
    <property type="entry name" value="DCN1-like protein 3"/>
    <property type="match status" value="1"/>
</dbReference>
<dbReference type="SUPFAM" id="SSF46934">
    <property type="entry name" value="UBA-like"/>
    <property type="match status" value="1"/>
</dbReference>
<organism evidence="4 5">
    <name type="scientific">Micractinium conductrix</name>
    <dbReference type="NCBI Taxonomy" id="554055"/>
    <lineage>
        <taxon>Eukaryota</taxon>
        <taxon>Viridiplantae</taxon>
        <taxon>Chlorophyta</taxon>
        <taxon>core chlorophytes</taxon>
        <taxon>Trebouxiophyceae</taxon>
        <taxon>Chlorellales</taxon>
        <taxon>Chlorellaceae</taxon>
        <taxon>Chlorella clade</taxon>
        <taxon>Micractinium</taxon>
    </lineage>
</organism>
<dbReference type="GO" id="GO:0006629">
    <property type="term" value="P:lipid metabolic process"/>
    <property type="evidence" value="ECO:0007669"/>
    <property type="project" value="InterPro"/>
</dbReference>
<dbReference type="Gene3D" id="1.10.238.200">
    <property type="entry name" value="Cullin, PONY binding domain"/>
    <property type="match status" value="1"/>
</dbReference>
<dbReference type="GO" id="GO:0000151">
    <property type="term" value="C:ubiquitin ligase complex"/>
    <property type="evidence" value="ECO:0007669"/>
    <property type="project" value="TreeGrafter"/>
</dbReference>
<dbReference type="InterPro" id="IPR009060">
    <property type="entry name" value="UBA-like_sf"/>
</dbReference>
<gene>
    <name evidence="4" type="ORF">C2E20_4434</name>
</gene>
<evidence type="ECO:0000313" key="5">
    <source>
        <dbReference type="Proteomes" id="UP000239649"/>
    </source>
</evidence>
<dbReference type="STRING" id="554055.A0A2P6VE19"/>
<evidence type="ECO:0000256" key="1">
    <source>
        <dbReference type="ARBA" id="ARBA00022786"/>
    </source>
</evidence>
<dbReference type="SUPFAM" id="SSF53474">
    <property type="entry name" value="alpha/beta-Hydrolases"/>
    <property type="match status" value="1"/>
</dbReference>
<keyword evidence="5" id="KW-1185">Reference proteome</keyword>
<dbReference type="GO" id="GO:0005886">
    <property type="term" value="C:plasma membrane"/>
    <property type="evidence" value="ECO:0007669"/>
    <property type="project" value="UniProtKB-ARBA"/>
</dbReference>
<dbReference type="InterPro" id="IPR002921">
    <property type="entry name" value="Fungal_lipase-type"/>
</dbReference>
<dbReference type="GO" id="GO:0097602">
    <property type="term" value="F:cullin family protein binding"/>
    <property type="evidence" value="ECO:0007669"/>
    <property type="project" value="TreeGrafter"/>
</dbReference>
<dbReference type="PANTHER" id="PTHR12281:SF2">
    <property type="entry name" value="DEFECTIVE IN CULLIN NEDDYLATION PROTEIN"/>
    <property type="match status" value="1"/>
</dbReference>
<dbReference type="AlphaFoldDB" id="A0A2P6VE19"/>
<accession>A0A2P6VE19</accession>
<dbReference type="InterPro" id="IPR042460">
    <property type="entry name" value="DCN1-like_PONY"/>
</dbReference>
<dbReference type="FunFam" id="1.10.238.10:FF:000030">
    <property type="entry name" value="DCN1-like protein"/>
    <property type="match status" value="1"/>
</dbReference>
<sequence length="898" mass="98756">MNRQQKERLAQFQGITGADAGVASRCLEAAGWSMEAAIDVYYSNGMHLRGAYGPRIDKNAIQRLYKKYSAADGEENIGVEGISLLCSDLGVEPDDAVVLVLSWHLGAEAMCEYTRQGFEEGMVKLGCDSIDKLRAKLPTLRAELQDPPKFREIYQFAYVFSREKGQKIVQLDVALAMWDLLLPPSRWQHIEAWKEFLHTHHKRAVSRDTWNQLLDFIQATKPDFSNYDDSSAWPYLLDEFVEEMRKQQQQQQQPDPITQRAAAAALFLRNGPALTAAGMESQTVNFGDSGEVTMYEPASRELVLVFKDSGLSDGAGWATGPKRVPTLEVFVYTSEAPAELVDAWAPLSNGSSTAGLLADAVAGFASEDPLTVTCLGEGPAGGLAMLCGVWAAIEYPMANADVATFATPYQGFNPQFAWSFEQLVVLHHLWPFNIPAPVLPAGVDAATALPRTLLTATAAALKPLINKETLPVAVVLPNLPEFAPKDLQEPGKRTFEEIYSALGPDPNLPPEYQMPESDCPIMFCKTRFLLRGSCLGFRDAAELKGLPSVTLKDNKTNADAIAVWDNATDTAYLLWKYTEESRDWLTDAAGIQIEGFIEESEDRVEGREDTLLTLVDDPETHQGFTNQFRSLVLSPKSVESDMYAQLMILSGGKAPRRVACSGFSLGAALSELCGVWSAITWPSADVTVANQGGPIPGSKDFKLLFEALVGRAYKYAYRMDIVNSAPPLAWYKRVPATIWINDTQALLQDRPFFDFLDLSWDDHTCDTWTNPKPPPEGGYTITGYVPRLYNVTRPSIPAWFGVQALAWSGVAWMGARLLMQQQQSQADEGPRPECESCGGSGTVECWCSRWSDGDGGCSTCRGSGRMVCSSCRGGGTAVPIEARIVIRNERSDNFRQGR</sequence>
<feature type="domain" description="DCUN1" evidence="3">
    <location>
        <begin position="56"/>
        <end position="245"/>
    </location>
</feature>
<dbReference type="Pfam" id="PF03556">
    <property type="entry name" value="Cullin_binding"/>
    <property type="match status" value="1"/>
</dbReference>
<evidence type="ECO:0000256" key="2">
    <source>
        <dbReference type="RuleBase" id="RU410713"/>
    </source>
</evidence>
<keyword evidence="1" id="KW-0833">Ubl conjugation pathway</keyword>
<protein>
    <recommendedName>
        <fullName evidence="2">Defective in cullin neddylation protein</fullName>
    </recommendedName>
</protein>
<evidence type="ECO:0000259" key="3">
    <source>
        <dbReference type="PROSITE" id="PS51229"/>
    </source>
</evidence>
<dbReference type="CDD" id="cd14348">
    <property type="entry name" value="UBA_p47"/>
    <property type="match status" value="1"/>
</dbReference>
<dbReference type="PROSITE" id="PS51229">
    <property type="entry name" value="DCUN1"/>
    <property type="match status" value="1"/>
</dbReference>
<evidence type="ECO:0000313" key="4">
    <source>
        <dbReference type="EMBL" id="PSC72336.1"/>
    </source>
</evidence>
<comment type="caution">
    <text evidence="4">The sequence shown here is derived from an EMBL/GenBank/DDBJ whole genome shotgun (WGS) entry which is preliminary data.</text>
</comment>
<dbReference type="InterPro" id="IPR029058">
    <property type="entry name" value="AB_hydrolase_fold"/>
</dbReference>
<dbReference type="Gene3D" id="3.40.50.1820">
    <property type="entry name" value="alpha/beta hydrolase"/>
    <property type="match status" value="1"/>
</dbReference>
<dbReference type="Pfam" id="PF01764">
    <property type="entry name" value="Lipase_3"/>
    <property type="match status" value="1"/>
</dbReference>
<dbReference type="Pfam" id="PF14555">
    <property type="entry name" value="UBA_4"/>
    <property type="match status" value="1"/>
</dbReference>
<dbReference type="InterPro" id="IPR014764">
    <property type="entry name" value="DCN-prot"/>
</dbReference>